<proteinExistence type="inferred from homology"/>
<evidence type="ECO:0000256" key="1">
    <source>
        <dbReference type="ARBA" id="ARBA00001165"/>
    </source>
</evidence>
<evidence type="ECO:0000313" key="7">
    <source>
        <dbReference type="EMBL" id="XBW07236.1"/>
    </source>
</evidence>
<name>A0AAU7V5A6_9ACTO</name>
<dbReference type="EC" id="5.3.1.12" evidence="4"/>
<gene>
    <name evidence="7" type="primary">uxaC</name>
    <name evidence="7" type="ORF">SAC06_06180</name>
</gene>
<dbReference type="RefSeq" id="WP_350257442.1">
    <property type="nucleotide sequence ID" value="NZ_CP138335.1"/>
</dbReference>
<dbReference type="InterPro" id="IPR032466">
    <property type="entry name" value="Metal_Hydrolase"/>
</dbReference>
<dbReference type="GO" id="GO:0008880">
    <property type="term" value="F:glucuronate isomerase activity"/>
    <property type="evidence" value="ECO:0007669"/>
    <property type="project" value="UniProtKB-EC"/>
</dbReference>
<dbReference type="Pfam" id="PF02614">
    <property type="entry name" value="UxaC"/>
    <property type="match status" value="1"/>
</dbReference>
<sequence>MSISKPPLALHPDRLFPADPKVRDITRELYGLVRDLPIISPHGHVPVEWLANDTPFDNPTTLLLTPDHYTNRMLHGAGGVDLSELGVPVGSPISPDQARRAFRLLCENWRYFRGTPVQFWFESEFHDVFGVRVRPSAETADEIYDQIADALTKPEFRPRALYRRFNIEALATTDDPASDLADHAALAADPSWDGRVVPTFRPDAYLEPARADWAELTARLGEAAGIEIDSYASHFEAMRRRRQYFKDHGAVSTDHSHSDARCEPLEPKVAEELFAEALAGKISPEGATALRRHMVFDQAKLAAEDGLVMTLHPGVVRNHDLEAFARFGADVGGDIPHAVEFSRALQPMLTEFGNAENFQLVVFTMDETVYSRELAPLAGYYRGVYVGAPWWFIDETDAIMRFRRSVTGYAGFYKTSGFIDDTRAFCSIPARHDVARRVDCSFLGNLVAEHRLTLDEAAEVAVDLVVSQPKRAFKL</sequence>
<comment type="similarity">
    <text evidence="3">Belongs to the metallo-dependent hydrolases superfamily. Uronate isomerase family.</text>
</comment>
<dbReference type="EMBL" id="CP138335">
    <property type="protein sequence ID" value="XBW07236.1"/>
    <property type="molecule type" value="Genomic_DNA"/>
</dbReference>
<evidence type="ECO:0000256" key="6">
    <source>
        <dbReference type="ARBA" id="ARBA00023235"/>
    </source>
</evidence>
<dbReference type="AlphaFoldDB" id="A0AAU7V5A6"/>
<dbReference type="GO" id="GO:0019698">
    <property type="term" value="P:D-galacturonate catabolic process"/>
    <property type="evidence" value="ECO:0007669"/>
    <property type="project" value="TreeGrafter"/>
</dbReference>
<comment type="pathway">
    <text evidence="2">Carbohydrate metabolism; pentose and glucuronate interconversion.</text>
</comment>
<dbReference type="GO" id="GO:0042840">
    <property type="term" value="P:D-glucuronate catabolic process"/>
    <property type="evidence" value="ECO:0007669"/>
    <property type="project" value="TreeGrafter"/>
</dbReference>
<dbReference type="KEGG" id="sapp:SAC06_06180"/>
<dbReference type="Gene3D" id="1.10.2020.10">
    <property type="entry name" value="uronate isomerase, domain 2, chain A"/>
    <property type="match status" value="1"/>
</dbReference>
<protein>
    <recommendedName>
        <fullName evidence="5">Uronate isomerase</fullName>
        <ecNumber evidence="4">5.3.1.12</ecNumber>
    </recommendedName>
</protein>
<organism evidence="7">
    <name type="scientific">Scrofimicrobium appendicitidis</name>
    <dbReference type="NCBI Taxonomy" id="3079930"/>
    <lineage>
        <taxon>Bacteria</taxon>
        <taxon>Bacillati</taxon>
        <taxon>Actinomycetota</taxon>
        <taxon>Actinomycetes</taxon>
        <taxon>Actinomycetales</taxon>
        <taxon>Actinomycetaceae</taxon>
        <taxon>Scrofimicrobium</taxon>
    </lineage>
</organism>
<dbReference type="Gene3D" id="3.20.20.140">
    <property type="entry name" value="Metal-dependent hydrolases"/>
    <property type="match status" value="1"/>
</dbReference>
<dbReference type="NCBIfam" id="NF002794">
    <property type="entry name" value="PRK02925.1"/>
    <property type="match status" value="1"/>
</dbReference>
<comment type="catalytic activity">
    <reaction evidence="1">
        <text>D-glucuronate = D-fructuronate</text>
        <dbReference type="Rhea" id="RHEA:13049"/>
        <dbReference type="ChEBI" id="CHEBI:58720"/>
        <dbReference type="ChEBI" id="CHEBI:59863"/>
        <dbReference type="EC" id="5.3.1.12"/>
    </reaction>
</comment>
<evidence type="ECO:0000256" key="2">
    <source>
        <dbReference type="ARBA" id="ARBA00004892"/>
    </source>
</evidence>
<accession>A0AAU7V5A6</accession>
<reference evidence="7" key="1">
    <citation type="submission" date="2023-11" db="EMBL/GenBank/DDBJ databases">
        <title>Scrofimicrobium hongkongense sp. nov., isolated from a patient with peritonitis.</title>
        <authorList>
            <person name="Lao H.Y."/>
            <person name="Wong A.Y.P."/>
            <person name="Ng T.L."/>
            <person name="Wong R.Y.L."/>
            <person name="Yau M.C.Y."/>
            <person name="Lam J.Y.W."/>
            <person name="Siu G.K.H."/>
        </authorList>
    </citation>
    <scope>NUCLEOTIDE SEQUENCE</scope>
    <source>
        <strain evidence="7">R131</strain>
    </source>
</reference>
<keyword evidence="6 7" id="KW-0413">Isomerase</keyword>
<evidence type="ECO:0000256" key="4">
    <source>
        <dbReference type="ARBA" id="ARBA00012546"/>
    </source>
</evidence>
<dbReference type="PANTHER" id="PTHR30068">
    <property type="entry name" value="URONATE ISOMERASE"/>
    <property type="match status" value="1"/>
</dbReference>
<dbReference type="InterPro" id="IPR003766">
    <property type="entry name" value="Uronate_isomerase"/>
</dbReference>
<evidence type="ECO:0000256" key="3">
    <source>
        <dbReference type="ARBA" id="ARBA00008397"/>
    </source>
</evidence>
<dbReference type="PANTHER" id="PTHR30068:SF4">
    <property type="entry name" value="URONATE ISOMERASE"/>
    <property type="match status" value="1"/>
</dbReference>
<evidence type="ECO:0000256" key="5">
    <source>
        <dbReference type="ARBA" id="ARBA00020555"/>
    </source>
</evidence>
<dbReference type="SUPFAM" id="SSF51556">
    <property type="entry name" value="Metallo-dependent hydrolases"/>
    <property type="match status" value="1"/>
</dbReference>